<accession>A0ABP0K1K1</accession>
<dbReference type="Proteomes" id="UP001642484">
    <property type="component" value="Unassembled WGS sequence"/>
</dbReference>
<dbReference type="InterPro" id="IPR029063">
    <property type="entry name" value="SAM-dependent_MTases_sf"/>
</dbReference>
<comment type="caution">
    <text evidence="1">The sequence shown here is derived from an EMBL/GenBank/DDBJ whole genome shotgun (WGS) entry which is preliminary data.</text>
</comment>
<dbReference type="EMBL" id="CAXAMN010007158">
    <property type="protein sequence ID" value="CAK9020637.1"/>
    <property type="molecule type" value="Genomic_DNA"/>
</dbReference>
<protein>
    <submittedName>
        <fullName evidence="1">Uncharacterized protein</fullName>
    </submittedName>
</protein>
<proteinExistence type="predicted"/>
<evidence type="ECO:0000313" key="2">
    <source>
        <dbReference type="Proteomes" id="UP001642484"/>
    </source>
</evidence>
<gene>
    <name evidence="1" type="ORF">CCMP2556_LOCUS14132</name>
</gene>
<name>A0ABP0K1K1_9DINO</name>
<dbReference type="PANTHER" id="PTHR39290">
    <property type="entry name" value="C3H1-TYPE DOMAIN-CONTAINING PROTEIN-RELATED"/>
    <property type="match status" value="1"/>
</dbReference>
<organism evidence="1 2">
    <name type="scientific">Durusdinium trenchii</name>
    <dbReference type="NCBI Taxonomy" id="1381693"/>
    <lineage>
        <taxon>Eukaryota</taxon>
        <taxon>Sar</taxon>
        <taxon>Alveolata</taxon>
        <taxon>Dinophyceae</taxon>
        <taxon>Suessiales</taxon>
        <taxon>Symbiodiniaceae</taxon>
        <taxon>Durusdinium</taxon>
    </lineage>
</organism>
<dbReference type="PANTHER" id="PTHR39290:SF6">
    <property type="entry name" value="S-ADENOSYL-L-METHIONINE-DEPENDENT METHYLTRANSFERASES SUPERFAMILY PROTEIN"/>
    <property type="match status" value="1"/>
</dbReference>
<dbReference type="SUPFAM" id="SSF53335">
    <property type="entry name" value="S-adenosyl-L-methionine-dependent methyltransferases"/>
    <property type="match status" value="1"/>
</dbReference>
<evidence type="ECO:0000313" key="1">
    <source>
        <dbReference type="EMBL" id="CAK9020637.1"/>
    </source>
</evidence>
<reference evidence="1 2" key="1">
    <citation type="submission" date="2024-02" db="EMBL/GenBank/DDBJ databases">
        <authorList>
            <person name="Chen Y."/>
            <person name="Shah S."/>
            <person name="Dougan E. K."/>
            <person name="Thang M."/>
            <person name="Chan C."/>
        </authorList>
    </citation>
    <scope>NUCLEOTIDE SEQUENCE [LARGE SCALE GENOMIC DNA]</scope>
</reference>
<sequence length="319" mass="35670">MAVKLHVLVWPQTDFVRQLGDLLVADLWLWVLVLQPKSFMTSSSRKQRSPRLFLGLAPHEIAERTEREKRLRNIMASAEGRAQEILAQHGGNASAQKAILNLRHQLVEEAHNVMYPSISREELQQRRQTFGNVKWTEDAMQRLCSFSPLVEVGAGEGQWQAELRRRGADVIAFDNHSSPSRFGDEASSRIMVPGAEVQRADAEAAMSGSVGRTLLLVYPPPGDMASRCLSAYGGETLIYPALYSLYFMSGILELGNSTLELRKRLCAQARTQLKGIAVCRYSKSSGETRRTHSICVKIFGPRQTTNDAFSPSFFGRVQF</sequence>
<keyword evidence="2" id="KW-1185">Reference proteome</keyword>